<evidence type="ECO:0000256" key="15">
    <source>
        <dbReference type="PIRNR" id="PIRNR000204"/>
    </source>
</evidence>
<evidence type="ECO:0000259" key="17">
    <source>
        <dbReference type="Pfam" id="PF02233"/>
    </source>
</evidence>
<keyword evidence="6 15" id="KW-1003">Cell membrane</keyword>
<dbReference type="Pfam" id="PF02233">
    <property type="entry name" value="PNTB"/>
    <property type="match status" value="1"/>
</dbReference>
<feature type="transmembrane region" description="Helical" evidence="16">
    <location>
        <begin position="213"/>
        <end position="231"/>
    </location>
</feature>
<dbReference type="EnsemblBacteria" id="ABF43185">
    <property type="protein sequence ID" value="ABF43185"/>
    <property type="gene ID" value="Acid345_4185"/>
</dbReference>
<dbReference type="HOGENOM" id="CLU_007866_4_0_0"/>
<evidence type="ECO:0000313" key="19">
    <source>
        <dbReference type="Proteomes" id="UP000002432"/>
    </source>
</evidence>
<feature type="transmembrane region" description="Helical" evidence="16">
    <location>
        <begin position="6"/>
        <end position="26"/>
    </location>
</feature>
<comment type="subcellular location">
    <subcellularLocation>
        <location evidence="2">Cell inner membrane</location>
        <topology evidence="2">Multi-pass membrane protein</topology>
    </subcellularLocation>
</comment>
<dbReference type="AlphaFoldDB" id="Q1IIW5"/>
<dbReference type="EC" id="7.1.1.1" evidence="4 15"/>
<organism evidence="18 19">
    <name type="scientific">Koribacter versatilis (strain Ellin345)</name>
    <dbReference type="NCBI Taxonomy" id="204669"/>
    <lineage>
        <taxon>Bacteria</taxon>
        <taxon>Pseudomonadati</taxon>
        <taxon>Acidobacteriota</taxon>
        <taxon>Terriglobia</taxon>
        <taxon>Terriglobales</taxon>
        <taxon>Candidatus Korobacteraceae</taxon>
        <taxon>Candidatus Korobacter</taxon>
    </lineage>
</organism>
<protein>
    <recommendedName>
        <fullName evidence="5 15">NAD(P) transhydrogenase subunit beta</fullName>
        <ecNumber evidence="4 15">7.1.1.1</ecNumber>
    </recommendedName>
    <alternativeName>
        <fullName evidence="15">Nicotinamide nucleotide transhydrogenase subunit beta</fullName>
    </alternativeName>
</protein>
<keyword evidence="9 15" id="KW-0521">NADP</keyword>
<dbReference type="PANTHER" id="PTHR44758:SF1">
    <property type="entry name" value="NAD(P) TRANSHYDROGENASE SUBUNIT BETA"/>
    <property type="match status" value="1"/>
</dbReference>
<gene>
    <name evidence="18" type="ordered locus">Acid345_4185</name>
</gene>
<evidence type="ECO:0000256" key="2">
    <source>
        <dbReference type="ARBA" id="ARBA00004429"/>
    </source>
</evidence>
<name>Q1IIW5_KORVE</name>
<reference evidence="18 19" key="1">
    <citation type="journal article" date="2009" name="Appl. Environ. Microbiol.">
        <title>Three genomes from the phylum Acidobacteria provide insight into the lifestyles of these microorganisms in soils.</title>
        <authorList>
            <person name="Ward N.L."/>
            <person name="Challacombe J.F."/>
            <person name="Janssen P.H."/>
            <person name="Henrissat B."/>
            <person name="Coutinho P.M."/>
            <person name="Wu M."/>
            <person name="Xie G."/>
            <person name="Haft D.H."/>
            <person name="Sait M."/>
            <person name="Badger J."/>
            <person name="Barabote R.D."/>
            <person name="Bradley B."/>
            <person name="Brettin T.S."/>
            <person name="Brinkac L.M."/>
            <person name="Bruce D."/>
            <person name="Creasy T."/>
            <person name="Daugherty S.C."/>
            <person name="Davidsen T.M."/>
            <person name="DeBoy R.T."/>
            <person name="Detter J.C."/>
            <person name="Dodson R.J."/>
            <person name="Durkin A.S."/>
            <person name="Ganapathy A."/>
            <person name="Gwinn-Giglio M."/>
            <person name="Han C.S."/>
            <person name="Khouri H."/>
            <person name="Kiss H."/>
            <person name="Kothari S.P."/>
            <person name="Madupu R."/>
            <person name="Nelson K.E."/>
            <person name="Nelson W.C."/>
            <person name="Paulsen I."/>
            <person name="Penn K."/>
            <person name="Ren Q."/>
            <person name="Rosovitz M.J."/>
            <person name="Selengut J.D."/>
            <person name="Shrivastava S."/>
            <person name="Sullivan S.A."/>
            <person name="Tapia R."/>
            <person name="Thompson L.S."/>
            <person name="Watkins K.L."/>
            <person name="Yang Q."/>
            <person name="Yu C."/>
            <person name="Zafar N."/>
            <person name="Zhou L."/>
            <person name="Kuske C.R."/>
        </authorList>
    </citation>
    <scope>NUCLEOTIDE SEQUENCE [LARGE SCALE GENOMIC DNA]</scope>
    <source>
        <strain evidence="18 19">Ellin345</strain>
    </source>
</reference>
<dbReference type="RefSeq" id="WP_011524984.1">
    <property type="nucleotide sequence ID" value="NC_008009.1"/>
</dbReference>
<feature type="transmembrane region" description="Helical" evidence="16">
    <location>
        <begin position="92"/>
        <end position="112"/>
    </location>
</feature>
<keyword evidence="8 16" id="KW-0812">Transmembrane</keyword>
<evidence type="ECO:0000256" key="14">
    <source>
        <dbReference type="ARBA" id="ARBA00048202"/>
    </source>
</evidence>
<evidence type="ECO:0000256" key="7">
    <source>
        <dbReference type="ARBA" id="ARBA00022519"/>
    </source>
</evidence>
<comment type="similarity">
    <text evidence="3 15">Belongs to the PNT beta subunit family.</text>
</comment>
<evidence type="ECO:0000256" key="12">
    <source>
        <dbReference type="ARBA" id="ARBA00023027"/>
    </source>
</evidence>
<dbReference type="Gene3D" id="3.40.50.1220">
    <property type="entry name" value="TPP-binding domain"/>
    <property type="match status" value="1"/>
</dbReference>
<keyword evidence="10 15" id="KW-1278">Translocase</keyword>
<dbReference type="SUPFAM" id="SSF52467">
    <property type="entry name" value="DHS-like NAD/FAD-binding domain"/>
    <property type="match status" value="1"/>
</dbReference>
<evidence type="ECO:0000313" key="18">
    <source>
        <dbReference type="EMBL" id="ABF43185.1"/>
    </source>
</evidence>
<keyword evidence="12 15" id="KW-0520">NAD</keyword>
<dbReference type="InterPro" id="IPR012136">
    <property type="entry name" value="NADH_DH_b"/>
</dbReference>
<keyword evidence="13 15" id="KW-0472">Membrane</keyword>
<dbReference type="FunFam" id="3.40.50.1220:FF:000002">
    <property type="entry name" value="NAD(P) transhydrogenase subunit beta"/>
    <property type="match status" value="1"/>
</dbReference>
<comment type="function">
    <text evidence="1 15">The transhydrogenation between NADH and NADP is coupled to respiration and ATP hydrolysis and functions as a proton pump across the membrane.</text>
</comment>
<feature type="transmembrane region" description="Helical" evidence="16">
    <location>
        <begin position="162"/>
        <end position="180"/>
    </location>
</feature>
<dbReference type="GO" id="GO:0050661">
    <property type="term" value="F:NADP binding"/>
    <property type="evidence" value="ECO:0007669"/>
    <property type="project" value="InterPro"/>
</dbReference>
<dbReference type="Proteomes" id="UP000002432">
    <property type="component" value="Chromosome"/>
</dbReference>
<evidence type="ECO:0000256" key="6">
    <source>
        <dbReference type="ARBA" id="ARBA00022475"/>
    </source>
</evidence>
<proteinExistence type="inferred from homology"/>
<evidence type="ECO:0000256" key="4">
    <source>
        <dbReference type="ARBA" id="ARBA00012943"/>
    </source>
</evidence>
<evidence type="ECO:0000256" key="9">
    <source>
        <dbReference type="ARBA" id="ARBA00022857"/>
    </source>
</evidence>
<dbReference type="PANTHER" id="PTHR44758">
    <property type="entry name" value="NAD(P) TRANSHYDROGENASE SUBUNIT BETA"/>
    <property type="match status" value="1"/>
</dbReference>
<dbReference type="InterPro" id="IPR034300">
    <property type="entry name" value="PNTB-like"/>
</dbReference>
<feature type="transmembrane region" description="Helical" evidence="16">
    <location>
        <begin position="124"/>
        <end position="142"/>
    </location>
</feature>
<keyword evidence="19" id="KW-1185">Reference proteome</keyword>
<accession>Q1IIW5</accession>
<keyword evidence="11 16" id="KW-1133">Transmembrane helix</keyword>
<dbReference type="eggNOG" id="COG1282">
    <property type="taxonomic scope" value="Bacteria"/>
</dbReference>
<evidence type="ECO:0000256" key="3">
    <source>
        <dbReference type="ARBA" id="ARBA00007919"/>
    </source>
</evidence>
<evidence type="ECO:0000256" key="10">
    <source>
        <dbReference type="ARBA" id="ARBA00022967"/>
    </source>
</evidence>
<dbReference type="GO" id="GO:0008750">
    <property type="term" value="F:proton-translocating NAD(P)+ transhydrogenase activity"/>
    <property type="evidence" value="ECO:0007669"/>
    <property type="project" value="UniProtKB-EC"/>
</dbReference>
<evidence type="ECO:0000256" key="13">
    <source>
        <dbReference type="ARBA" id="ARBA00023136"/>
    </source>
</evidence>
<comment type="catalytic activity">
    <reaction evidence="14 15">
        <text>NAD(+) + NADPH + H(+)(in) = NADH + NADP(+) + H(+)(out)</text>
        <dbReference type="Rhea" id="RHEA:47992"/>
        <dbReference type="ChEBI" id="CHEBI:15378"/>
        <dbReference type="ChEBI" id="CHEBI:57540"/>
        <dbReference type="ChEBI" id="CHEBI:57783"/>
        <dbReference type="ChEBI" id="CHEBI:57945"/>
        <dbReference type="ChEBI" id="CHEBI:58349"/>
        <dbReference type="EC" id="7.1.1.1"/>
    </reaction>
</comment>
<evidence type="ECO:0000256" key="11">
    <source>
        <dbReference type="ARBA" id="ARBA00022989"/>
    </source>
</evidence>
<feature type="transmembrane region" description="Helical" evidence="16">
    <location>
        <begin position="61"/>
        <end position="80"/>
    </location>
</feature>
<dbReference type="EMBL" id="CP000360">
    <property type="protein sequence ID" value="ABF43185.1"/>
    <property type="molecule type" value="Genomic_DNA"/>
</dbReference>
<sequence length="464" mass="49114">MNPMPGTEYVIEACYLIASALFIFSLKWMSSPATARRGILAGELGMVLAIGGTLLQHEIISYTWIFVGLAVGSLIGIPLGMVQMTAVPQRTALSHAFGALCVTLVGTSEFYLQSPNISKFTMSVLSIEVILGGLTFTGSLMAAGKLQEVLPQRPITYKGQNVVNFLLLAGAVVLAVMLIIDPSKTQFFPFIVGIAVLFGVLLIIPIGGADMPTVISLLNGYAGLSAAMMGFVVGSKLLIIAGALDGSSGLILSIIMSKAMNRSFTNVLFGAFGQVQTAAAVEGEAKNYRSASPEEAAQILSIASSVVVIPGYGMAVAQAQHKVRELYDALTKKGVNVRFAIHPVAGRMPGHMNVLLAEADIPYDRLIEMDDINGDFPQTDVALVIGANDVTNPAARSDKTSPIYGMPILDCDKARTVMVIKRSMNPGFAGIDNPLYYMEQTLMLFGDAKGFVANIVKELAGGGH</sequence>
<dbReference type="InterPro" id="IPR029035">
    <property type="entry name" value="DHS-like_NAD/FAD-binding_dom"/>
</dbReference>
<dbReference type="GO" id="GO:0005886">
    <property type="term" value="C:plasma membrane"/>
    <property type="evidence" value="ECO:0007669"/>
    <property type="project" value="UniProtKB-SubCell"/>
</dbReference>
<feature type="transmembrane region" description="Helical" evidence="16">
    <location>
        <begin position="237"/>
        <end position="256"/>
    </location>
</feature>
<keyword evidence="7 15" id="KW-0997">Cell inner membrane</keyword>
<feature type="transmembrane region" description="Helical" evidence="16">
    <location>
        <begin position="38"/>
        <end position="55"/>
    </location>
</feature>
<feature type="domain" description="NADP transhydrogenase beta-like" evidence="17">
    <location>
        <begin position="12"/>
        <end position="457"/>
    </location>
</feature>
<evidence type="ECO:0000256" key="8">
    <source>
        <dbReference type="ARBA" id="ARBA00022692"/>
    </source>
</evidence>
<evidence type="ECO:0000256" key="5">
    <source>
        <dbReference type="ARBA" id="ARBA00014581"/>
    </source>
</evidence>
<dbReference type="KEGG" id="aba:Acid345_4185"/>
<dbReference type="STRING" id="204669.Acid345_4185"/>
<evidence type="ECO:0000256" key="16">
    <source>
        <dbReference type="SAM" id="Phobius"/>
    </source>
</evidence>
<evidence type="ECO:0000256" key="1">
    <source>
        <dbReference type="ARBA" id="ARBA00003943"/>
    </source>
</evidence>
<feature type="transmembrane region" description="Helical" evidence="16">
    <location>
        <begin position="186"/>
        <end position="206"/>
    </location>
</feature>
<dbReference type="PIRSF" id="PIRSF000204">
    <property type="entry name" value="PNTB"/>
    <property type="match status" value="1"/>
</dbReference>